<protein>
    <recommendedName>
        <fullName evidence="4">DUF4485 domain-containing protein</fullName>
    </recommendedName>
</protein>
<dbReference type="PANTHER" id="PTHR18871">
    <property type="entry name" value="CENTROSOMAL PROTEIN OF 112 KDA"/>
    <property type="match status" value="1"/>
</dbReference>
<evidence type="ECO:0000256" key="3">
    <source>
        <dbReference type="SAM" id="Phobius"/>
    </source>
</evidence>
<name>A0A3P8RI40_ASTCA</name>
<dbReference type="Ensembl" id="ENSACLT00000042426.2">
    <property type="protein sequence ID" value="ENSACLP00000041448.2"/>
    <property type="gene ID" value="ENSACLG00000027898.2"/>
</dbReference>
<dbReference type="AlphaFoldDB" id="A0A3P8RI40"/>
<keyword evidence="1" id="KW-0175">Coiled coil</keyword>
<dbReference type="InterPro" id="IPR055310">
    <property type="entry name" value="CEP112"/>
</dbReference>
<reference evidence="5" key="3">
    <citation type="submission" date="2025-08" db="UniProtKB">
        <authorList>
            <consortium name="Ensembl"/>
        </authorList>
    </citation>
    <scope>IDENTIFICATION</scope>
</reference>
<evidence type="ECO:0000313" key="6">
    <source>
        <dbReference type="Proteomes" id="UP000265100"/>
    </source>
</evidence>
<dbReference type="STRING" id="8154.ENSACLP00000041448"/>
<accession>A0A3P8RI40</accession>
<proteinExistence type="predicted"/>
<feature type="transmembrane region" description="Helical" evidence="3">
    <location>
        <begin position="115"/>
        <end position="133"/>
    </location>
</feature>
<feature type="domain" description="DUF4485" evidence="4">
    <location>
        <begin position="11"/>
        <end position="96"/>
    </location>
</feature>
<sequence length="866" mass="101279">MSKYELSSERLDTEFDHFLLDMKPYVLKHPSKTERQRCAQWIKKLCDPATCGSGLIGRKNRNMYARLLLQMLKRGVLDGPFTSKPEPGSLKTLPTYMVRVIASTSRIFSSLSENISTILTSILFLLLIPFFFIPPLSPPPPQVDGEPNHISPDDSDLEARLNSWNLGVSPGACHELLCYMQLSNVLLLATVTATEMKIKVLEAKHQEEKLKMQQRHDAEVEKILDRKNGEIEEMKSLHRTKQKESEETIRKLEKKVQSVLRESQVICESKEKQIAELKKMSDQSADSLKNEWEKKLHAAVTEMEQEKFELQKKHTQNIQELLEDTNIRLAKMESDYNAQSQATEQTMRELELRVKQQSAEGEKGNTLRQKVTQEKAELEIHIASISTELQEANRRYEPVWRVHEQATQKLQVKYETDLSHLHHEHALSAAKASEVMADLEKTVAQIKQQLEDSEHRRHQQVRVLALQTEAEKEKAEAKRKIAKLEEALREKESQLDRARESQRQHIQQADMALEQFKKQVELSSEKAYADMKLQMEKVEEDLKRSRSLREKQAKEFSQQLDDLRQKFEQQMAEQRMQHEQERTRLQQQHSAEKDSLVQEHQREVSSLERQARAALQQHQQHTQEWRKRDAQTIADLEAQLSELREDLKKAHAQHKQQLAEMALLQEEEKQRATLDKQASLDRLERNHQQEKDAAHEKTNSRLKQIEREYSQKLAKSAQLIAELQTSVCDSKEEAIRLQTAMEKQLKEASARWEEERKTRLWGIRDNKRVHDYYILLNKYYLINVVPYFLADYASFLPLSSQVTMVHKEYEEKIKGLMPVELRQELEDTISSLKAQVRFDLIEAKPEQERCVQSVEHLIENPFIFFH</sequence>
<evidence type="ECO:0000259" key="4">
    <source>
        <dbReference type="Pfam" id="PF14846"/>
    </source>
</evidence>
<dbReference type="Bgee" id="ENSACLG00000027898">
    <property type="expression patterns" value="Expressed in testis and 4 other cell types or tissues"/>
</dbReference>
<keyword evidence="3" id="KW-0812">Transmembrane</keyword>
<dbReference type="GeneTree" id="ENSGT00390000006544"/>
<feature type="coiled-coil region" evidence="1">
    <location>
        <begin position="315"/>
        <end position="395"/>
    </location>
</feature>
<feature type="region of interest" description="Disordered" evidence="2">
    <location>
        <begin position="569"/>
        <end position="628"/>
    </location>
</feature>
<feature type="compositionally biased region" description="Basic and acidic residues" evidence="2">
    <location>
        <begin position="575"/>
        <end position="611"/>
    </location>
</feature>
<reference evidence="5 6" key="1">
    <citation type="submission" date="2018-05" db="EMBL/GenBank/DDBJ databases">
        <authorList>
            <person name="Datahose"/>
        </authorList>
    </citation>
    <scope>NUCLEOTIDE SEQUENCE</scope>
</reference>
<keyword evidence="3" id="KW-0472">Membrane</keyword>
<reference evidence="5" key="4">
    <citation type="submission" date="2025-09" db="UniProtKB">
        <authorList>
            <consortium name="Ensembl"/>
        </authorList>
    </citation>
    <scope>IDENTIFICATION</scope>
</reference>
<feature type="coiled-coil region" evidence="1">
    <location>
        <begin position="224"/>
        <end position="280"/>
    </location>
</feature>
<gene>
    <name evidence="5" type="primary">CEP112</name>
</gene>
<dbReference type="OMA" id="RMHEKEX"/>
<evidence type="ECO:0000256" key="1">
    <source>
        <dbReference type="SAM" id="Coils"/>
    </source>
</evidence>
<dbReference type="InterPro" id="IPR027831">
    <property type="entry name" value="DUF4485"/>
</dbReference>
<keyword evidence="3" id="KW-1133">Transmembrane helix</keyword>
<dbReference type="PANTHER" id="PTHR18871:SF2">
    <property type="entry name" value="CENTROSOMAL PROTEIN OF 112 KDA"/>
    <property type="match status" value="1"/>
</dbReference>
<evidence type="ECO:0000313" key="5">
    <source>
        <dbReference type="Ensembl" id="ENSACLP00000041448.2"/>
    </source>
</evidence>
<dbReference type="Proteomes" id="UP000265100">
    <property type="component" value="Chromosome 4"/>
</dbReference>
<dbReference type="Pfam" id="PF14846">
    <property type="entry name" value="DUF4485"/>
    <property type="match status" value="1"/>
</dbReference>
<organism evidence="5 6">
    <name type="scientific">Astatotilapia calliptera</name>
    <name type="common">Eastern happy</name>
    <name type="synonym">Chromis callipterus</name>
    <dbReference type="NCBI Taxonomy" id="8154"/>
    <lineage>
        <taxon>Eukaryota</taxon>
        <taxon>Metazoa</taxon>
        <taxon>Chordata</taxon>
        <taxon>Craniata</taxon>
        <taxon>Vertebrata</taxon>
        <taxon>Euteleostomi</taxon>
        <taxon>Actinopterygii</taxon>
        <taxon>Neopterygii</taxon>
        <taxon>Teleostei</taxon>
        <taxon>Neoteleostei</taxon>
        <taxon>Acanthomorphata</taxon>
        <taxon>Ovalentaria</taxon>
        <taxon>Cichlomorphae</taxon>
        <taxon>Cichliformes</taxon>
        <taxon>Cichlidae</taxon>
        <taxon>African cichlids</taxon>
        <taxon>Pseudocrenilabrinae</taxon>
        <taxon>Haplochromini</taxon>
        <taxon>Astatotilapia</taxon>
    </lineage>
</organism>
<keyword evidence="6" id="KW-1185">Reference proteome</keyword>
<reference evidence="6" key="2">
    <citation type="submission" date="2023-03" db="EMBL/GenBank/DDBJ databases">
        <authorList>
            <consortium name="Wellcome Sanger Institute Data Sharing"/>
        </authorList>
    </citation>
    <scope>NUCLEOTIDE SEQUENCE [LARGE SCALE GENOMIC DNA]</scope>
</reference>
<evidence type="ECO:0000256" key="2">
    <source>
        <dbReference type="SAM" id="MobiDB-lite"/>
    </source>
</evidence>